<sequence length="164" mass="17308">MGALTGAQVTAAQLAGLAPRGHVREHGPSANAGVFGKLAGAGGLTKSMLGLIDIPPFTARAMTHHELDVAGLMTARSLITKKADQRRRLLILETMAPRLPVDKLMTQREARDALEVILGPQGDLRMSAWFQSYAAIVIPGADVWGAATGEWAATVILVQKVGHV</sequence>
<evidence type="ECO:0000313" key="2">
    <source>
        <dbReference type="Proteomes" id="UP001335648"/>
    </source>
</evidence>
<accession>A0AAN8GHE7</accession>
<evidence type="ECO:0000313" key="1">
    <source>
        <dbReference type="EMBL" id="KAK5879454.1"/>
    </source>
</evidence>
<protein>
    <submittedName>
        <fullName evidence="1">Uncharacterized protein</fullName>
    </submittedName>
</protein>
<comment type="caution">
    <text evidence="1">The sequence shown here is derived from an EMBL/GenBank/DDBJ whole genome shotgun (WGS) entry which is preliminary data.</text>
</comment>
<keyword evidence="2" id="KW-1185">Reference proteome</keyword>
<dbReference type="Proteomes" id="UP001335648">
    <property type="component" value="Unassembled WGS sequence"/>
</dbReference>
<proteinExistence type="predicted"/>
<gene>
    <name evidence="1" type="ORF">CesoFtcFv8_024751</name>
</gene>
<dbReference type="AlphaFoldDB" id="A0AAN8GHE7"/>
<dbReference type="EMBL" id="JAULUE010002065">
    <property type="protein sequence ID" value="KAK5879454.1"/>
    <property type="molecule type" value="Genomic_DNA"/>
</dbReference>
<organism evidence="1 2">
    <name type="scientific">Champsocephalus esox</name>
    <name type="common">pike icefish</name>
    <dbReference type="NCBI Taxonomy" id="159716"/>
    <lineage>
        <taxon>Eukaryota</taxon>
        <taxon>Metazoa</taxon>
        <taxon>Chordata</taxon>
        <taxon>Craniata</taxon>
        <taxon>Vertebrata</taxon>
        <taxon>Euteleostomi</taxon>
        <taxon>Actinopterygii</taxon>
        <taxon>Neopterygii</taxon>
        <taxon>Teleostei</taxon>
        <taxon>Neoteleostei</taxon>
        <taxon>Acanthomorphata</taxon>
        <taxon>Eupercaria</taxon>
        <taxon>Perciformes</taxon>
        <taxon>Notothenioidei</taxon>
        <taxon>Channichthyidae</taxon>
        <taxon>Champsocephalus</taxon>
    </lineage>
</organism>
<reference evidence="1 2" key="1">
    <citation type="journal article" date="2023" name="Mol. Biol. Evol.">
        <title>Genomics of Secondarily Temperate Adaptation in the Only Non-Antarctic Icefish.</title>
        <authorList>
            <person name="Rivera-Colon A.G."/>
            <person name="Rayamajhi N."/>
            <person name="Minhas B.F."/>
            <person name="Madrigal G."/>
            <person name="Bilyk K.T."/>
            <person name="Yoon V."/>
            <person name="Hune M."/>
            <person name="Gregory S."/>
            <person name="Cheng C.H.C."/>
            <person name="Catchen J.M."/>
        </authorList>
    </citation>
    <scope>NUCLEOTIDE SEQUENCE [LARGE SCALE GENOMIC DNA]</scope>
    <source>
        <strain evidence="1">JC2023a</strain>
    </source>
</reference>
<name>A0AAN8GHE7_9TELE</name>